<dbReference type="Proteomes" id="UP000094172">
    <property type="component" value="Unassembled WGS sequence"/>
</dbReference>
<dbReference type="AlphaFoldDB" id="A0A1E3VNL7"/>
<evidence type="ECO:0000313" key="2">
    <source>
        <dbReference type="Proteomes" id="UP000094172"/>
    </source>
</evidence>
<accession>A0A1E3VNL7</accession>
<dbReference type="EMBL" id="LPWE01000011">
    <property type="protein sequence ID" value="ODR95119.1"/>
    <property type="molecule type" value="Genomic_DNA"/>
</dbReference>
<comment type="caution">
    <text evidence="1">The sequence shown here is derived from an EMBL/GenBank/DDBJ whole genome shotgun (WGS) entry which is preliminary data.</text>
</comment>
<dbReference type="STRING" id="1774970.AUC70_05190"/>
<sequence>MTRPEIVDSEAYAHLCQFLDVGACVFVVWSKGLFDNLDPNTAEGDISFAHGIGNKVNDSDLGNLPRCKVES</sequence>
<evidence type="ECO:0000313" key="1">
    <source>
        <dbReference type="EMBL" id="ODR95119.1"/>
    </source>
</evidence>
<protein>
    <submittedName>
        <fullName evidence="1">Uncharacterized protein</fullName>
    </submittedName>
</protein>
<organism evidence="1 2">
    <name type="scientific">Methyloceanibacter stevinii</name>
    <dbReference type="NCBI Taxonomy" id="1774970"/>
    <lineage>
        <taxon>Bacteria</taxon>
        <taxon>Pseudomonadati</taxon>
        <taxon>Pseudomonadota</taxon>
        <taxon>Alphaproteobacteria</taxon>
        <taxon>Hyphomicrobiales</taxon>
        <taxon>Hyphomicrobiaceae</taxon>
        <taxon>Methyloceanibacter</taxon>
    </lineage>
</organism>
<name>A0A1E3VNL7_9HYPH</name>
<keyword evidence="2" id="KW-1185">Reference proteome</keyword>
<reference evidence="1 2" key="1">
    <citation type="journal article" date="2016" name="Environ. Microbiol.">
        <title>New Methyloceanibacter diversity from North Sea sediments includes methanotroph containing solely the soluble methane monooxygenase.</title>
        <authorList>
            <person name="Vekeman B."/>
            <person name="Kerckhof F.M."/>
            <person name="Cremers G."/>
            <person name="de Vos P."/>
            <person name="Vandamme P."/>
            <person name="Boon N."/>
            <person name="Op den Camp H.J."/>
            <person name="Heylen K."/>
        </authorList>
    </citation>
    <scope>NUCLEOTIDE SEQUENCE [LARGE SCALE GENOMIC DNA]</scope>
    <source>
        <strain evidence="1 2">R-67176</strain>
    </source>
</reference>
<gene>
    <name evidence="1" type="ORF">AUC70_05190</name>
</gene>
<proteinExistence type="predicted"/>